<dbReference type="Gene3D" id="3.90.70.10">
    <property type="entry name" value="Cysteine proteinases"/>
    <property type="match status" value="1"/>
</dbReference>
<dbReference type="PROSITE" id="PS00973">
    <property type="entry name" value="USP_2"/>
    <property type="match status" value="1"/>
</dbReference>
<feature type="signal peptide" evidence="2">
    <location>
        <begin position="1"/>
        <end position="20"/>
    </location>
</feature>
<dbReference type="AlphaFoldDB" id="A0A059F1T4"/>
<dbReference type="GO" id="GO:0016579">
    <property type="term" value="P:protein deubiquitination"/>
    <property type="evidence" value="ECO:0007669"/>
    <property type="project" value="InterPro"/>
</dbReference>
<accession>A0A059F1T4</accession>
<reference evidence="4 5" key="2">
    <citation type="submission" date="2014-03" db="EMBL/GenBank/DDBJ databases">
        <title>The Genome Sequence of Anncaliia algerae insect isolate PRA339.</title>
        <authorList>
            <consortium name="The Broad Institute Genome Sequencing Platform"/>
            <consortium name="The Broad Institute Genome Sequencing Center for Infectious Disease"/>
            <person name="Cuomo C."/>
            <person name="Becnel J."/>
            <person name="Sanscrainte N."/>
            <person name="Walker B."/>
            <person name="Young S.K."/>
            <person name="Zeng Q."/>
            <person name="Gargeya S."/>
            <person name="Fitzgerald M."/>
            <person name="Haas B."/>
            <person name="Abouelleil A."/>
            <person name="Alvarado L."/>
            <person name="Arachchi H.M."/>
            <person name="Berlin A.M."/>
            <person name="Chapman S.B."/>
            <person name="Dewar J."/>
            <person name="Goldberg J."/>
            <person name="Griggs A."/>
            <person name="Gujja S."/>
            <person name="Hansen M."/>
            <person name="Howarth C."/>
            <person name="Imamovic A."/>
            <person name="Larimer J."/>
            <person name="McCowan C."/>
            <person name="Murphy C."/>
            <person name="Neiman D."/>
            <person name="Pearson M."/>
            <person name="Priest M."/>
            <person name="Roberts A."/>
            <person name="Saif S."/>
            <person name="Shea T."/>
            <person name="Sisk P."/>
            <person name="Sykes S."/>
            <person name="Wortman J."/>
            <person name="Nusbaum C."/>
            <person name="Birren B."/>
        </authorList>
    </citation>
    <scope>NUCLEOTIDE SEQUENCE [LARGE SCALE GENOMIC DNA]</scope>
    <source>
        <strain evidence="4 5">PRA339</strain>
    </source>
</reference>
<dbReference type="GO" id="GO:0004843">
    <property type="term" value="F:cysteine-type deubiquitinase activity"/>
    <property type="evidence" value="ECO:0007669"/>
    <property type="project" value="InterPro"/>
</dbReference>
<dbReference type="InterPro" id="IPR028889">
    <property type="entry name" value="USP"/>
</dbReference>
<feature type="domain" description="USP" evidence="3">
    <location>
        <begin position="117"/>
        <end position="367"/>
    </location>
</feature>
<dbReference type="HOGENOM" id="CLU_752214_0_0_1"/>
<reference evidence="5" key="1">
    <citation type="submission" date="2013-02" db="EMBL/GenBank/DDBJ databases">
        <authorList>
            <consortium name="The Broad Institute Genome Sequencing Platform"/>
            <person name="Cuomo C."/>
            <person name="Becnel J."/>
            <person name="Sanscrainte N."/>
            <person name="Walker B."/>
            <person name="Young S.K."/>
            <person name="Zeng Q."/>
            <person name="Gargeya S."/>
            <person name="Fitzgerald M."/>
            <person name="Haas B."/>
            <person name="Abouelleil A."/>
            <person name="Alvarado L."/>
            <person name="Arachchi H.M."/>
            <person name="Berlin A.M."/>
            <person name="Chapman S.B."/>
            <person name="Dewar J."/>
            <person name="Goldberg J."/>
            <person name="Griggs A."/>
            <person name="Gujja S."/>
            <person name="Hansen M."/>
            <person name="Howarth C."/>
            <person name="Imamovic A."/>
            <person name="Larimer J."/>
            <person name="McCowan C."/>
            <person name="Murphy C."/>
            <person name="Neiman D."/>
            <person name="Pearson M."/>
            <person name="Priest M."/>
            <person name="Roberts A."/>
            <person name="Saif S."/>
            <person name="Shea T."/>
            <person name="Sisk P."/>
            <person name="Sykes S."/>
            <person name="Wortman J."/>
            <person name="Nusbaum C."/>
            <person name="Birren B."/>
        </authorList>
    </citation>
    <scope>NUCLEOTIDE SEQUENCE [LARGE SCALE GENOMIC DNA]</scope>
    <source>
        <strain evidence="5">PRA339</strain>
    </source>
</reference>
<sequence>MNKLHFLIAFSLLQYHLSSAVVKKKLAIKMKSKHKESKSANKSSSDEESQFTDESSSNEESSITRESSSNEESSVTNESSSNEESSVTNESSSNEEHEPVKKHSSKKKSPSSKKSSFDEESLTNFCFIESAFQLLKKYKNDFKGVVAVKSNLIQKIFTKIQNKASMDHLKINFARFIKKLETNLIEIGEQNDTAELISIFFDRLVRTENLIHSSFIKKFCLVTSTHKHHKIQATFDNLLEEIKIHDSYLKKITFDGRNLKKYKIINVPEVIVFRFLFNEENSSYKFNDTFSVKDDHIFKLKTDMATFNYKLTAISTHIGASNDSGHYVTIIKEDDSWVKYSFNQRKKLKKEEDHICKVPVIFIYERLA</sequence>
<dbReference type="Proteomes" id="UP000030655">
    <property type="component" value="Unassembled WGS sequence"/>
</dbReference>
<gene>
    <name evidence="4" type="ORF">H312_01619</name>
</gene>
<feature type="region of interest" description="Disordered" evidence="1">
    <location>
        <begin position="31"/>
        <end position="117"/>
    </location>
</feature>
<feature type="compositionally biased region" description="Low complexity" evidence="1">
    <location>
        <begin position="54"/>
        <end position="92"/>
    </location>
</feature>
<dbReference type="InterPro" id="IPR001394">
    <property type="entry name" value="Peptidase_C19_UCH"/>
</dbReference>
<feature type="chain" id="PRO_5001576831" description="USP domain-containing protein" evidence="2">
    <location>
        <begin position="21"/>
        <end position="368"/>
    </location>
</feature>
<evidence type="ECO:0000313" key="4">
    <source>
        <dbReference type="EMBL" id="KCZ80964.1"/>
    </source>
</evidence>
<protein>
    <recommendedName>
        <fullName evidence="3">USP domain-containing protein</fullName>
    </recommendedName>
</protein>
<dbReference type="InterPro" id="IPR018200">
    <property type="entry name" value="USP_CS"/>
</dbReference>
<dbReference type="SUPFAM" id="SSF54001">
    <property type="entry name" value="Cysteine proteinases"/>
    <property type="match status" value="1"/>
</dbReference>
<dbReference type="Pfam" id="PF00443">
    <property type="entry name" value="UCH"/>
    <property type="match status" value="1"/>
</dbReference>
<evidence type="ECO:0000313" key="5">
    <source>
        <dbReference type="Proteomes" id="UP000030655"/>
    </source>
</evidence>
<evidence type="ECO:0000256" key="2">
    <source>
        <dbReference type="SAM" id="SignalP"/>
    </source>
</evidence>
<dbReference type="InterPro" id="IPR038765">
    <property type="entry name" value="Papain-like_cys_pep_sf"/>
</dbReference>
<evidence type="ECO:0000259" key="3">
    <source>
        <dbReference type="PROSITE" id="PS50235"/>
    </source>
</evidence>
<organism evidence="4 5">
    <name type="scientific">Anncaliia algerae PRA339</name>
    <dbReference type="NCBI Taxonomy" id="1288291"/>
    <lineage>
        <taxon>Eukaryota</taxon>
        <taxon>Fungi</taxon>
        <taxon>Fungi incertae sedis</taxon>
        <taxon>Microsporidia</taxon>
        <taxon>Tubulinosematoidea</taxon>
        <taxon>Tubulinosematidae</taxon>
        <taxon>Anncaliia</taxon>
    </lineage>
</organism>
<keyword evidence="5" id="KW-1185">Reference proteome</keyword>
<dbReference type="VEuPathDB" id="MicrosporidiaDB:H312_01619"/>
<evidence type="ECO:0000256" key="1">
    <source>
        <dbReference type="SAM" id="MobiDB-lite"/>
    </source>
</evidence>
<dbReference type="CDD" id="cd02257">
    <property type="entry name" value="Peptidase_C19"/>
    <property type="match status" value="1"/>
</dbReference>
<dbReference type="PROSITE" id="PS50235">
    <property type="entry name" value="USP_3"/>
    <property type="match status" value="1"/>
</dbReference>
<name>A0A059F1T4_9MICR</name>
<feature type="compositionally biased region" description="Basic residues" evidence="1">
    <location>
        <begin position="102"/>
        <end position="111"/>
    </location>
</feature>
<dbReference type="OrthoDB" id="27652at2759"/>
<proteinExistence type="predicted"/>
<keyword evidence="2" id="KW-0732">Signal</keyword>
<dbReference type="EMBL" id="KK365155">
    <property type="protein sequence ID" value="KCZ80964.1"/>
    <property type="molecule type" value="Genomic_DNA"/>
</dbReference>